<protein>
    <submittedName>
        <fullName evidence="1">Uncharacterized protein</fullName>
    </submittedName>
</protein>
<proteinExistence type="predicted"/>
<evidence type="ECO:0000313" key="2">
    <source>
        <dbReference type="Proteomes" id="UP000447873"/>
    </source>
</evidence>
<comment type="caution">
    <text evidence="1">The sequence shown here is derived from an EMBL/GenBank/DDBJ whole genome shotgun (WGS) entry which is preliminary data.</text>
</comment>
<evidence type="ECO:0000313" key="1">
    <source>
        <dbReference type="EMBL" id="KAE9981598.1"/>
    </source>
</evidence>
<organism evidence="1 2">
    <name type="scientific">Venturia inaequalis</name>
    <name type="common">Apple scab fungus</name>
    <dbReference type="NCBI Taxonomy" id="5025"/>
    <lineage>
        <taxon>Eukaryota</taxon>
        <taxon>Fungi</taxon>
        <taxon>Dikarya</taxon>
        <taxon>Ascomycota</taxon>
        <taxon>Pezizomycotina</taxon>
        <taxon>Dothideomycetes</taxon>
        <taxon>Pleosporomycetidae</taxon>
        <taxon>Venturiales</taxon>
        <taxon>Venturiaceae</taxon>
        <taxon>Venturia</taxon>
    </lineage>
</organism>
<reference evidence="1 2" key="1">
    <citation type="submission" date="2018-12" db="EMBL/GenBank/DDBJ databases">
        <title>Venturia inaequalis Genome Resource.</title>
        <authorList>
            <person name="Lichtner F.J."/>
        </authorList>
    </citation>
    <scope>NUCLEOTIDE SEQUENCE [LARGE SCALE GENOMIC DNA]</scope>
    <source>
        <strain evidence="1 2">120213</strain>
    </source>
</reference>
<accession>A0A8H3V5K5</accession>
<dbReference type="Proteomes" id="UP000447873">
    <property type="component" value="Unassembled WGS sequence"/>
</dbReference>
<gene>
    <name evidence="1" type="ORF">EG328_011537</name>
</gene>
<name>A0A8H3V5K5_VENIN</name>
<dbReference type="EMBL" id="WNWS01000087">
    <property type="protein sequence ID" value="KAE9981598.1"/>
    <property type="molecule type" value="Genomic_DNA"/>
</dbReference>
<sequence length="1872" mass="210936">MQWFDPINGVKIYQDDWDSYTARDERGEPLSDIAGLTDQCLGGRGTFWEGKLLGTTGITLFPNYLDGMQRWANNNVMTGLELSSDAARAQTMAGLDKIAATPDNIVALLTNLNMESGKEPFSPIDELTQLVEFTILHELAHAYGNGLAIDVKQYRSFGWMACLLIQSEHDGMRSSSNCAETTNKLIATPTGTIHWVSLAAPSTTPTSLPSWIYYDAIAPSPHTNFVPPGGVDIWIPDTVSKAAADAVVNHCQVIDQRCQDELQRVFSSDDALVETDDPEQLAELVVFAVSIWFLARPTPGNRRRAQPGVSDYPSGSGIHVPAQQWGDIYGAHALPTVGIMGAAGTKTFVHPTKSTVTITSLRPTISVTNGDLVIIYPDKMRDDLEYLVNKYSKHDCVEAASFEDFQQNLVERADGAMSWRSQDDSIPQKALDILVENHYFLLATVYCGVIGAYKSIQPMGKLNSYLPVTNVDLKDSYVKWHTPLILLTIEAAVQWAKTEIRITTSDPYQSDMMIRVVINTLFDTVFDRMLREITRSNPYGQPIIYNLVIHRPILMENALFLTAADVACKALGDFTTKKSFVQIVGPDKFGNYKTPSQVFHPEDYSFVFRWTQKQGTCVKDHWWKDPAAECMQMFVTFTETERCYMTMGLDINTQPSRMKLSGHIDMECGTVDYYIHERSEVGLVKCFSAYKKSVDPALWTRVVERWCDRLGDLSQKDMSENMDAEKWEDEGETKWSMFGPSFGGYTFQMRWKHREGACHEETWPGYHRQECINTFMDFAYSETCRIGYQEMRPFGTVETLCGTGWYYIDTLNWQSIHLEAVKKAPPYDFNPKKDLMLFFWKLVTNVTWTVSTSEHIQNGRITLYDRYNNVHASTTVSKTEMKNDSTEDVREFSTPTGYLSLIVVLAKSYENDQFPTLIWLWRSLGHETYGLSRDEGIMFQNKQTIVDTMADKDKDIPIKDPLNKCNDRRLMVTFLMIAICMVNFVYADVRTVNLQSLPPPATPLSNLPTNRIFYDAIETAAPGKQPPSHIDIYLPDSVYDAALEAVKSHCQTVDDNCRAAIRKVLNSDDAILESDDNDSLGDLVYFAISLVIESWPASEISVSEENSNNSLDKRKMFFPSRWALEYSAASELGLGYTQTMGVMGPGPVITNPPATATLHDAPSGGPTLTTDGDGAVTIVLPSQLEADFEKMLKGSGNSQCPASNSLESYLKETTINRRQGSPANGRKVFRVPVKVLEVMRKDTYRKLKEIECVVLYGLKQAFTPGTKFGALLPFTNQDVAEQVANEAMLQEAVEFGDLIIQGTFQAVKDAARQMFVADLIIKSKQLSSLTYYLYQIVLRLSIKDILKSLSQTEGEATTSSSTTSEACSKATLDVRNSPKCDDENRCHGLNLDKRCKAETKAKDCLCWLWFEVTGTPEIISLADLALDLALLDDGEVDCDTSEPERMDAELWTTIVNIACGEFDNYMDKNVTVHVDADKFDPDGAHSKWSAYRDYSFQFSWRTFKVCNKDNFQYDPHAKCIEWYNSVATDSKCGVNKVQLMGVAGRITTGCGLGDYTMDRYSATCTDVVPVTMAHEPWLRVVDRWCNDLGDLSKKNLTLSYRGGTFDQDVELRSTYRFYVWQFRWQHEYDACLKEVWKGFHKDQCVYSFAAFANDHRCKTTDASMKPWGSWEHGCGTAWYSIDPEGRQPKKMNPLLLGHIEMDQRWDPFGDYYKMTFAFLQIEASMKENCITLYDEYNEPQQLGSIYEQEPKPPEFTTPTGKLTLGFDPVRASTGNFEFQMNVFWTSNKSVSSVGLRRADGLIFSTLPLTPEGKAVYGDVPIQDEFNVCNSVWSHVGQAKELRQDWTFLDVDDAPELDPAGEISYNADVEENA</sequence>